<sequence length="98" mass="10433">TQCHNQSDTANQAAHNTESVNNMAHIVSQNCQESLSEIAQTDECTHTGNQLIGNTVTQVAQLNSSLSGSAAAMSQLESESINITNIFSVIRSIAEQTN</sequence>
<evidence type="ECO:0000256" key="1">
    <source>
        <dbReference type="ARBA" id="ARBA00004370"/>
    </source>
</evidence>
<reference evidence="6" key="2">
    <citation type="submission" date="2019-06" db="EMBL/GenBank/DDBJ databases">
        <title>Co-occurence of chitin degradation, pigmentation and bioactivity in marine Pseudoalteromonas.</title>
        <authorList>
            <person name="Sonnenschein E.C."/>
            <person name="Bech P.K."/>
        </authorList>
    </citation>
    <scope>NUCLEOTIDE SEQUENCE [LARGE SCALE GENOMIC DNA]</scope>
    <source>
        <strain evidence="6">S2897</strain>
    </source>
</reference>
<dbReference type="GO" id="GO:0006935">
    <property type="term" value="P:chemotaxis"/>
    <property type="evidence" value="ECO:0007669"/>
    <property type="project" value="UniProtKB-ARBA"/>
</dbReference>
<dbReference type="PANTHER" id="PTHR32089">
    <property type="entry name" value="METHYL-ACCEPTING CHEMOTAXIS PROTEIN MCPB"/>
    <property type="match status" value="1"/>
</dbReference>
<evidence type="ECO:0000313" key="6">
    <source>
        <dbReference type="Proteomes" id="UP000305874"/>
    </source>
</evidence>
<comment type="caution">
    <text evidence="5">The sequence shown here is derived from an EMBL/GenBank/DDBJ whole genome shotgun (WGS) entry which is preliminary data.</text>
</comment>
<protein>
    <submittedName>
        <fullName evidence="5">Methyl-accepting chemotaxis protein</fullName>
    </submittedName>
</protein>
<proteinExistence type="predicted"/>
<evidence type="ECO:0000256" key="2">
    <source>
        <dbReference type="ARBA" id="ARBA00023224"/>
    </source>
</evidence>
<dbReference type="AlphaFoldDB" id="A0A5S3XX04"/>
<organism evidence="5 6">
    <name type="scientific">Pseudoalteromonas ruthenica</name>
    <dbReference type="NCBI Taxonomy" id="151081"/>
    <lineage>
        <taxon>Bacteria</taxon>
        <taxon>Pseudomonadati</taxon>
        <taxon>Pseudomonadota</taxon>
        <taxon>Gammaproteobacteria</taxon>
        <taxon>Alteromonadales</taxon>
        <taxon>Pseudoalteromonadaceae</taxon>
        <taxon>Pseudoalteromonas</taxon>
    </lineage>
</organism>
<dbReference type="PROSITE" id="PS50111">
    <property type="entry name" value="CHEMOTAXIS_TRANSDUC_2"/>
    <property type="match status" value="1"/>
</dbReference>
<evidence type="ECO:0000259" key="4">
    <source>
        <dbReference type="PROSITE" id="PS50111"/>
    </source>
</evidence>
<feature type="non-terminal residue" evidence="5">
    <location>
        <position position="98"/>
    </location>
</feature>
<dbReference type="GO" id="GO:0016020">
    <property type="term" value="C:membrane"/>
    <property type="evidence" value="ECO:0007669"/>
    <property type="project" value="UniProtKB-SubCell"/>
</dbReference>
<reference evidence="5 6" key="1">
    <citation type="submission" date="2017-12" db="EMBL/GenBank/DDBJ databases">
        <authorList>
            <person name="Paulsen S."/>
            <person name="Gram L.K."/>
        </authorList>
    </citation>
    <scope>NUCLEOTIDE SEQUENCE [LARGE SCALE GENOMIC DNA]</scope>
    <source>
        <strain evidence="5 6">S2897</strain>
    </source>
</reference>
<dbReference type="EMBL" id="PNCG01001188">
    <property type="protein sequence ID" value="TMP64652.1"/>
    <property type="molecule type" value="Genomic_DNA"/>
</dbReference>
<dbReference type="SUPFAM" id="SSF58104">
    <property type="entry name" value="Methyl-accepting chemotaxis protein (MCP) signaling domain"/>
    <property type="match status" value="1"/>
</dbReference>
<evidence type="ECO:0000256" key="3">
    <source>
        <dbReference type="PROSITE-ProRule" id="PRU00284"/>
    </source>
</evidence>
<dbReference type="Proteomes" id="UP000305874">
    <property type="component" value="Unassembled WGS sequence"/>
</dbReference>
<dbReference type="GO" id="GO:0007165">
    <property type="term" value="P:signal transduction"/>
    <property type="evidence" value="ECO:0007669"/>
    <property type="project" value="UniProtKB-KW"/>
</dbReference>
<feature type="non-terminal residue" evidence="5">
    <location>
        <position position="1"/>
    </location>
</feature>
<evidence type="ECO:0000313" key="5">
    <source>
        <dbReference type="EMBL" id="TMP64652.1"/>
    </source>
</evidence>
<gene>
    <name evidence="5" type="ORF">CWC05_24375</name>
</gene>
<keyword evidence="2 3" id="KW-0807">Transducer</keyword>
<dbReference type="InterPro" id="IPR004089">
    <property type="entry name" value="MCPsignal_dom"/>
</dbReference>
<comment type="subcellular location">
    <subcellularLocation>
        <location evidence="1">Membrane</location>
    </subcellularLocation>
</comment>
<accession>A0A5S3XX04</accession>
<dbReference type="Gene3D" id="1.10.287.950">
    <property type="entry name" value="Methyl-accepting chemotaxis protein"/>
    <property type="match status" value="1"/>
</dbReference>
<dbReference type="PANTHER" id="PTHR32089:SF112">
    <property type="entry name" value="LYSOZYME-LIKE PROTEIN-RELATED"/>
    <property type="match status" value="1"/>
</dbReference>
<feature type="domain" description="Methyl-accepting transducer" evidence="4">
    <location>
        <begin position="1"/>
        <end position="98"/>
    </location>
</feature>
<name>A0A5S3XX04_9GAMM</name>